<feature type="compositionally biased region" description="Polar residues" evidence="1">
    <location>
        <begin position="276"/>
        <end position="287"/>
    </location>
</feature>
<dbReference type="PANTHER" id="PTHR34775">
    <property type="entry name" value="TRANSMEMBRANE PROTEIN"/>
    <property type="match status" value="1"/>
</dbReference>
<feature type="region of interest" description="Disordered" evidence="1">
    <location>
        <begin position="1"/>
        <end position="70"/>
    </location>
</feature>
<feature type="compositionally biased region" description="Polar residues" evidence="1">
    <location>
        <begin position="197"/>
        <end position="210"/>
    </location>
</feature>
<dbReference type="PANTHER" id="PTHR34775:SF4">
    <property type="entry name" value="TRANSMEMBRANE PROTEIN"/>
    <property type="match status" value="1"/>
</dbReference>
<keyword evidence="4" id="KW-1185">Reference proteome</keyword>
<feature type="region of interest" description="Disordered" evidence="1">
    <location>
        <begin position="85"/>
        <end position="117"/>
    </location>
</feature>
<feature type="region of interest" description="Disordered" evidence="1">
    <location>
        <begin position="170"/>
        <end position="238"/>
    </location>
</feature>
<evidence type="ECO:0000313" key="4">
    <source>
        <dbReference type="Proteomes" id="UP001187471"/>
    </source>
</evidence>
<feature type="compositionally biased region" description="Low complexity" evidence="1">
    <location>
        <begin position="723"/>
        <end position="733"/>
    </location>
</feature>
<feature type="compositionally biased region" description="Basic and acidic residues" evidence="1">
    <location>
        <begin position="55"/>
        <end position="70"/>
    </location>
</feature>
<feature type="compositionally biased region" description="Polar residues" evidence="1">
    <location>
        <begin position="89"/>
        <end position="102"/>
    </location>
</feature>
<feature type="compositionally biased region" description="Acidic residues" evidence="1">
    <location>
        <begin position="301"/>
        <end position="312"/>
    </location>
</feature>
<feature type="compositionally biased region" description="Basic residues" evidence="1">
    <location>
        <begin position="797"/>
        <end position="808"/>
    </location>
</feature>
<comment type="caution">
    <text evidence="3">The sequence shown here is derived from an EMBL/GenBank/DDBJ whole genome shotgun (WGS) entry which is preliminary data.</text>
</comment>
<feature type="compositionally biased region" description="Basic and acidic residues" evidence="1">
    <location>
        <begin position="737"/>
        <end position="746"/>
    </location>
</feature>
<dbReference type="Proteomes" id="UP001187471">
    <property type="component" value="Unassembled WGS sequence"/>
</dbReference>
<keyword evidence="2" id="KW-0812">Transmembrane</keyword>
<dbReference type="EMBL" id="JAVXUO010002873">
    <property type="protein sequence ID" value="KAK2968911.1"/>
    <property type="molecule type" value="Genomic_DNA"/>
</dbReference>
<evidence type="ECO:0000256" key="2">
    <source>
        <dbReference type="SAM" id="Phobius"/>
    </source>
</evidence>
<feature type="compositionally biased region" description="Polar residues" evidence="1">
    <location>
        <begin position="13"/>
        <end position="28"/>
    </location>
</feature>
<feature type="transmembrane region" description="Helical" evidence="2">
    <location>
        <begin position="644"/>
        <end position="664"/>
    </location>
</feature>
<evidence type="ECO:0000256" key="1">
    <source>
        <dbReference type="SAM" id="MobiDB-lite"/>
    </source>
</evidence>
<feature type="region of interest" description="Disordered" evidence="1">
    <location>
        <begin position="723"/>
        <end position="808"/>
    </location>
</feature>
<feature type="non-terminal residue" evidence="3">
    <location>
        <position position="1"/>
    </location>
</feature>
<feature type="transmembrane region" description="Helical" evidence="2">
    <location>
        <begin position="347"/>
        <end position="367"/>
    </location>
</feature>
<keyword evidence="2" id="KW-0472">Membrane</keyword>
<keyword evidence="2" id="KW-1133">Transmembrane helix</keyword>
<reference evidence="3" key="1">
    <citation type="submission" date="2022-12" db="EMBL/GenBank/DDBJ databases">
        <title>Draft genome assemblies for two species of Escallonia (Escalloniales).</title>
        <authorList>
            <person name="Chanderbali A."/>
            <person name="Dervinis C."/>
            <person name="Anghel I."/>
            <person name="Soltis D."/>
            <person name="Soltis P."/>
            <person name="Zapata F."/>
        </authorList>
    </citation>
    <scope>NUCLEOTIDE SEQUENCE</scope>
    <source>
        <strain evidence="3">UCBG92.1500</strain>
        <tissue evidence="3">Leaf</tissue>
    </source>
</reference>
<sequence length="808" mass="89311">SPSPISARANPNLRASETNSSVRRSFSGNPFARTSILTNPKNFDPTTPANSPADPGRRISVGKEEKENAKDYNLIKAAKIRSPAKGSKNFMSPTISAASKFTPSPKKKVFAERNEPARKSVSFADAVDLLHFTEDSEPNLEMDFDQRKTGGLNESNLAGFDQKEVVLEVPPISNPSKGDSCPQVPLDFHNTPETEESSNFKIKPSRSSVSPVIAPLDADPTLPPYDPKTNYLSPRPQFLRYKPNPRIELFLHKEKGLDFGESKQCEDSMTFENLSETDLTEETQSGDSQKESEDASSTETIAEEEGEKEEEMPVVSEPIPFTNHMPEQSVEGKRATNPRFLRRLKSVSLVLVFLIACVSVLVIDSPLMSSSVMKDLRVSRHFDPSEVAVFAKANYYVVATKFKQWSANTVSSLFKLIPHLGEADKLILLEFGNLTASQEDLLVGGYLEAATHVHKKSEQSHHELDELEPVKEREAEGYFKVTNVNGILEENHHELYELEPVKGEEIEIEPPEEKAYSEVDSDDHIEEVSAEEIDLGLGIQAEMNDFVNSDEVQSIVVDLQNNINVIDQSDLISEGHNSLEIKPEVRSLEIPLAMVGTDDVQGVNDLSSSANTQVHDVEASPEIADSETLDSPIYKSGAKLSPRIVLGTSLFFLALVAAATVMYLKQGSYSTVNVPVHVDPLMTKKLISSPASNTIEHVYQNRLSSQNWQTEVDVVGDSCPSETSSFQSYSYSTRGQKGTDEAQSHERKPRKYPKRESLASSSEYSTGSPSYGSFTTFERIPIKHASGDDEIVTPVRRSSRIRSHVTSP</sequence>
<organism evidence="3 4">
    <name type="scientific">Escallonia rubra</name>
    <dbReference type="NCBI Taxonomy" id="112253"/>
    <lineage>
        <taxon>Eukaryota</taxon>
        <taxon>Viridiplantae</taxon>
        <taxon>Streptophyta</taxon>
        <taxon>Embryophyta</taxon>
        <taxon>Tracheophyta</taxon>
        <taxon>Spermatophyta</taxon>
        <taxon>Magnoliopsida</taxon>
        <taxon>eudicotyledons</taxon>
        <taxon>Gunneridae</taxon>
        <taxon>Pentapetalae</taxon>
        <taxon>asterids</taxon>
        <taxon>campanulids</taxon>
        <taxon>Escalloniales</taxon>
        <taxon>Escalloniaceae</taxon>
        <taxon>Escallonia</taxon>
    </lineage>
</organism>
<feature type="compositionally biased region" description="Low complexity" evidence="1">
    <location>
        <begin position="760"/>
        <end position="773"/>
    </location>
</feature>
<name>A0AA88U519_9ASTE</name>
<feature type="region of interest" description="Disordered" evidence="1">
    <location>
        <begin position="276"/>
        <end position="331"/>
    </location>
</feature>
<evidence type="ECO:0000313" key="3">
    <source>
        <dbReference type="EMBL" id="KAK2968911.1"/>
    </source>
</evidence>
<feature type="compositionally biased region" description="Polar residues" evidence="1">
    <location>
        <begin position="35"/>
        <end position="50"/>
    </location>
</feature>
<protein>
    <submittedName>
        <fullName evidence="3">Uncharacterized protein</fullName>
    </submittedName>
</protein>
<gene>
    <name evidence="3" type="ORF">RJ640_018603</name>
</gene>
<accession>A0AA88U519</accession>
<proteinExistence type="predicted"/>
<dbReference type="AlphaFoldDB" id="A0AA88U519"/>